<evidence type="ECO:0000313" key="4">
    <source>
        <dbReference type="EMBL" id="RZC44392.1"/>
    </source>
</evidence>
<evidence type="ECO:0000259" key="3">
    <source>
        <dbReference type="PROSITE" id="PS50011"/>
    </source>
</evidence>
<dbReference type="PANTHER" id="PTHR27005:SF527">
    <property type="entry name" value="WALL-ASSOCIATED RECEPTOR KINASE-LIKE 16"/>
    <property type="match status" value="1"/>
</dbReference>
<dbReference type="PANTHER" id="PTHR27005">
    <property type="entry name" value="WALL-ASSOCIATED RECEPTOR KINASE-LIKE 21"/>
    <property type="match status" value="1"/>
</dbReference>
<dbReference type="InterPro" id="IPR008271">
    <property type="entry name" value="Ser/Thr_kinase_AS"/>
</dbReference>
<dbReference type="OMA" id="EREPTQC"/>
<evidence type="ECO:0000256" key="1">
    <source>
        <dbReference type="ARBA" id="ARBA00022741"/>
    </source>
</evidence>
<dbReference type="GO" id="GO:0005886">
    <property type="term" value="C:plasma membrane"/>
    <property type="evidence" value="ECO:0007669"/>
    <property type="project" value="TreeGrafter"/>
</dbReference>
<reference evidence="4 5" key="1">
    <citation type="journal article" date="2018" name="Science">
        <title>The opium poppy genome and morphinan production.</title>
        <authorList>
            <person name="Guo L."/>
            <person name="Winzer T."/>
            <person name="Yang X."/>
            <person name="Li Y."/>
            <person name="Ning Z."/>
            <person name="He Z."/>
            <person name="Teodor R."/>
            <person name="Lu Y."/>
            <person name="Bowser T.A."/>
            <person name="Graham I.A."/>
            <person name="Ye K."/>
        </authorList>
    </citation>
    <scope>NUCLEOTIDE SEQUENCE [LARGE SCALE GENOMIC DNA]</scope>
    <source>
        <strain evidence="5">cv. HN1</strain>
        <tissue evidence="4">Leaves</tissue>
    </source>
</reference>
<dbReference type="InterPro" id="IPR020635">
    <property type="entry name" value="Tyr_kinase_cat_dom"/>
</dbReference>
<name>A0A4Y7I9K1_PAPSO</name>
<dbReference type="InterPro" id="IPR045274">
    <property type="entry name" value="WAK-like"/>
</dbReference>
<dbReference type="AlphaFoldDB" id="A0A4Y7I9K1"/>
<dbReference type="GO" id="GO:0004713">
    <property type="term" value="F:protein tyrosine kinase activity"/>
    <property type="evidence" value="ECO:0007669"/>
    <property type="project" value="InterPro"/>
</dbReference>
<dbReference type="InterPro" id="IPR011009">
    <property type="entry name" value="Kinase-like_dom_sf"/>
</dbReference>
<feature type="domain" description="Protein kinase" evidence="3">
    <location>
        <begin position="1"/>
        <end position="149"/>
    </location>
</feature>
<evidence type="ECO:0000313" key="5">
    <source>
        <dbReference type="Proteomes" id="UP000316621"/>
    </source>
</evidence>
<dbReference type="Gene3D" id="1.10.510.10">
    <property type="entry name" value="Transferase(Phosphotransferase) domain 1"/>
    <property type="match status" value="1"/>
</dbReference>
<dbReference type="EMBL" id="CM010715">
    <property type="protein sequence ID" value="RZC44392.1"/>
    <property type="molecule type" value="Genomic_DNA"/>
</dbReference>
<evidence type="ECO:0000256" key="2">
    <source>
        <dbReference type="ARBA" id="ARBA00022840"/>
    </source>
</evidence>
<dbReference type="InterPro" id="IPR000719">
    <property type="entry name" value="Prot_kinase_dom"/>
</dbReference>
<proteinExistence type="predicted"/>
<accession>A0A4Y7I9K1</accession>
<dbReference type="GO" id="GO:0007166">
    <property type="term" value="P:cell surface receptor signaling pathway"/>
    <property type="evidence" value="ECO:0007669"/>
    <property type="project" value="InterPro"/>
</dbReference>
<protein>
    <recommendedName>
        <fullName evidence="3">Protein kinase domain-containing protein</fullName>
    </recommendedName>
</protein>
<keyword evidence="1" id="KW-0547">Nucleotide-binding</keyword>
<dbReference type="InterPro" id="IPR001245">
    <property type="entry name" value="Ser-Thr/Tyr_kinase_cat_dom"/>
</dbReference>
<dbReference type="PROSITE" id="PS50011">
    <property type="entry name" value="PROTEIN_KINASE_DOM"/>
    <property type="match status" value="1"/>
</dbReference>
<organism evidence="4 5">
    <name type="scientific">Papaver somniferum</name>
    <name type="common">Opium poppy</name>
    <dbReference type="NCBI Taxonomy" id="3469"/>
    <lineage>
        <taxon>Eukaryota</taxon>
        <taxon>Viridiplantae</taxon>
        <taxon>Streptophyta</taxon>
        <taxon>Embryophyta</taxon>
        <taxon>Tracheophyta</taxon>
        <taxon>Spermatophyta</taxon>
        <taxon>Magnoliopsida</taxon>
        <taxon>Ranunculales</taxon>
        <taxon>Papaveraceae</taxon>
        <taxon>Papaveroideae</taxon>
        <taxon>Papaver</taxon>
    </lineage>
</organism>
<dbReference type="Pfam" id="PF07714">
    <property type="entry name" value="PK_Tyr_Ser-Thr"/>
    <property type="match status" value="1"/>
</dbReference>
<sequence length="149" mass="16644">MEEFINELVILPQLNHRNVVKILGRCLETEVPLLVYEYVSNDTHSQHIHTSKDGMSPSISWESRLRIAAETASAVAYLHSSASIPIIHRDIKSANVLLDENYTAKVAHFGASRLNLLDLNEIDTLVQGTLGYLDPEYYHSGQLTGKSDV</sequence>
<gene>
    <name evidence="4" type="ORF">C5167_037342</name>
</gene>
<dbReference type="GO" id="GO:0004674">
    <property type="term" value="F:protein serine/threonine kinase activity"/>
    <property type="evidence" value="ECO:0007669"/>
    <property type="project" value="TreeGrafter"/>
</dbReference>
<dbReference type="PROSITE" id="PS00108">
    <property type="entry name" value="PROTEIN_KINASE_ST"/>
    <property type="match status" value="1"/>
</dbReference>
<dbReference type="SMART" id="SM00219">
    <property type="entry name" value="TyrKc"/>
    <property type="match status" value="1"/>
</dbReference>
<dbReference type="GO" id="GO:0005524">
    <property type="term" value="F:ATP binding"/>
    <property type="evidence" value="ECO:0007669"/>
    <property type="project" value="UniProtKB-KW"/>
</dbReference>
<dbReference type="SUPFAM" id="SSF56112">
    <property type="entry name" value="Protein kinase-like (PK-like)"/>
    <property type="match status" value="1"/>
</dbReference>
<keyword evidence="5" id="KW-1185">Reference proteome</keyword>
<keyword evidence="2" id="KW-0067">ATP-binding</keyword>
<dbReference type="Gramene" id="RZC44392">
    <property type="protein sequence ID" value="RZC44392"/>
    <property type="gene ID" value="C5167_037342"/>
</dbReference>
<dbReference type="Proteomes" id="UP000316621">
    <property type="component" value="Chromosome 1"/>
</dbReference>